<proteinExistence type="predicted"/>
<protein>
    <submittedName>
        <fullName evidence="2">Uncharacterized protein</fullName>
    </submittedName>
</protein>
<accession>A0AAD7Z9M7</accession>
<reference evidence="2" key="1">
    <citation type="journal article" date="2023" name="IScience">
        <title>Live-bearing cockroach genome reveals convergent evolutionary mechanisms linked to viviparity in insects and beyond.</title>
        <authorList>
            <person name="Fouks B."/>
            <person name="Harrison M.C."/>
            <person name="Mikhailova A.A."/>
            <person name="Marchal E."/>
            <person name="English S."/>
            <person name="Carruthers M."/>
            <person name="Jennings E.C."/>
            <person name="Chiamaka E.L."/>
            <person name="Frigard R.A."/>
            <person name="Pippel M."/>
            <person name="Attardo G.M."/>
            <person name="Benoit J.B."/>
            <person name="Bornberg-Bauer E."/>
            <person name="Tobe S.S."/>
        </authorList>
    </citation>
    <scope>NUCLEOTIDE SEQUENCE</scope>
    <source>
        <strain evidence="2">Stay&amp;Tobe</strain>
    </source>
</reference>
<dbReference type="AlphaFoldDB" id="A0AAD7Z9M7"/>
<reference evidence="2" key="2">
    <citation type="submission" date="2023-05" db="EMBL/GenBank/DDBJ databases">
        <authorList>
            <person name="Fouks B."/>
        </authorList>
    </citation>
    <scope>NUCLEOTIDE SEQUENCE</scope>
    <source>
        <strain evidence="2">Stay&amp;Tobe</strain>
        <tissue evidence="2">Testes</tissue>
    </source>
</reference>
<feature type="non-terminal residue" evidence="2">
    <location>
        <position position="1"/>
    </location>
</feature>
<evidence type="ECO:0000313" key="3">
    <source>
        <dbReference type="Proteomes" id="UP001233999"/>
    </source>
</evidence>
<gene>
    <name evidence="2" type="ORF">L9F63_006974</name>
</gene>
<name>A0AAD7Z9M7_DIPPU</name>
<feature type="compositionally biased region" description="Basic and acidic residues" evidence="1">
    <location>
        <begin position="223"/>
        <end position="236"/>
    </location>
</feature>
<keyword evidence="3" id="KW-1185">Reference proteome</keyword>
<organism evidence="2 3">
    <name type="scientific">Diploptera punctata</name>
    <name type="common">Pacific beetle cockroach</name>
    <dbReference type="NCBI Taxonomy" id="6984"/>
    <lineage>
        <taxon>Eukaryota</taxon>
        <taxon>Metazoa</taxon>
        <taxon>Ecdysozoa</taxon>
        <taxon>Arthropoda</taxon>
        <taxon>Hexapoda</taxon>
        <taxon>Insecta</taxon>
        <taxon>Pterygota</taxon>
        <taxon>Neoptera</taxon>
        <taxon>Polyneoptera</taxon>
        <taxon>Dictyoptera</taxon>
        <taxon>Blattodea</taxon>
        <taxon>Blaberoidea</taxon>
        <taxon>Blaberidae</taxon>
        <taxon>Diplopterinae</taxon>
        <taxon>Diploptera</taxon>
    </lineage>
</organism>
<comment type="caution">
    <text evidence="2">The sequence shown here is derived from an EMBL/GenBank/DDBJ whole genome shotgun (WGS) entry which is preliminary data.</text>
</comment>
<sequence length="236" mass="26216">NIAVEQWHCIQHEQQHLTAAAVRRNERSGVITLTRQEFALKVPISTPHHRPLQRNEYSNPRRQYGKARARTQNTLVTNNTVQAIASPTTEHHHHNLLQQHDNAISINEQIANAQPQALTNTQILILLPDGNQQVVNMNVPHGTSLSELLEQVGLHVDGNALPAPDAPGVEVSTEEVGITTIANGQLRLEFQYLVNKNESAVSSSTQNVKSPTPAPKMENIFIKQEEPPDIKPVIKE</sequence>
<evidence type="ECO:0000313" key="2">
    <source>
        <dbReference type="EMBL" id="KAJ9576152.1"/>
    </source>
</evidence>
<feature type="non-terminal residue" evidence="2">
    <location>
        <position position="236"/>
    </location>
</feature>
<feature type="region of interest" description="Disordered" evidence="1">
    <location>
        <begin position="203"/>
        <end position="236"/>
    </location>
</feature>
<evidence type="ECO:0000256" key="1">
    <source>
        <dbReference type="SAM" id="MobiDB-lite"/>
    </source>
</evidence>
<dbReference type="EMBL" id="JASPKZ010009807">
    <property type="protein sequence ID" value="KAJ9576152.1"/>
    <property type="molecule type" value="Genomic_DNA"/>
</dbReference>
<dbReference type="Proteomes" id="UP001233999">
    <property type="component" value="Unassembled WGS sequence"/>
</dbReference>